<dbReference type="Gene3D" id="3.30.70.1990">
    <property type="match status" value="1"/>
</dbReference>
<dbReference type="PANTHER" id="PTHR42923:SF20">
    <property type="entry name" value="FLAVIN-CONTAINING AMINE OXIDASEDEHYDROGENASE"/>
    <property type="match status" value="1"/>
</dbReference>
<accession>A0A5N6U7G4</accession>
<dbReference type="Proteomes" id="UP000325780">
    <property type="component" value="Unassembled WGS sequence"/>
</dbReference>
<dbReference type="AlphaFoldDB" id="A0A5N6U7G4"/>
<dbReference type="EMBL" id="ML742028">
    <property type="protein sequence ID" value="KAE8154593.1"/>
    <property type="molecule type" value="Genomic_DNA"/>
</dbReference>
<dbReference type="InterPro" id="IPR050464">
    <property type="entry name" value="Zeta_carotene_desat/Oxidored"/>
</dbReference>
<evidence type="ECO:0008006" key="3">
    <source>
        <dbReference type="Google" id="ProtNLM"/>
    </source>
</evidence>
<dbReference type="Gene3D" id="1.10.405.20">
    <property type="match status" value="1"/>
</dbReference>
<gene>
    <name evidence="1" type="ORF">BDV25DRAFT_171805</name>
</gene>
<keyword evidence="2" id="KW-1185">Reference proteome</keyword>
<dbReference type="InterPro" id="IPR036188">
    <property type="entry name" value="FAD/NAD-bd_sf"/>
</dbReference>
<evidence type="ECO:0000313" key="1">
    <source>
        <dbReference type="EMBL" id="KAE8154593.1"/>
    </source>
</evidence>
<name>A0A5N6U7G4_ASPAV</name>
<dbReference type="GO" id="GO:0016491">
    <property type="term" value="F:oxidoreductase activity"/>
    <property type="evidence" value="ECO:0007669"/>
    <property type="project" value="TreeGrafter"/>
</dbReference>
<dbReference type="Pfam" id="PF13450">
    <property type="entry name" value="NAD_binding_8"/>
    <property type="match status" value="1"/>
</dbReference>
<dbReference type="SUPFAM" id="SSF51905">
    <property type="entry name" value="FAD/NAD(P)-binding domain"/>
    <property type="match status" value="1"/>
</dbReference>
<dbReference type="PRINTS" id="PR00419">
    <property type="entry name" value="ADXRDTASE"/>
</dbReference>
<protein>
    <recommendedName>
        <fullName evidence="3">Flavin-containing amine oxidasedehydrogenase</fullName>
    </recommendedName>
</protein>
<sequence length="526" mass="60039">MPQPNESRKRVAIIGAGAAGMSCASTLAKHPDKFDVSLFDVASYTGGQATSISLDDSRYGASWLNDGVQGGSPIFRHTFNFFRRYGYEPQIVKLQVAFGKGPESFWTNMFPSPLVDRFSGEIKKLGRALKWIKRLMPVLGVMPVRVILSLFRFSTEFRNKMVLPLLALFLGTGNQTPNVPGALLERLFDDRNMRLWDYDPDTLLPNQPTMYTFPNLSDFYRDWAQDLGAKGVHLRLKTRVDIIKRDKDGVSLRPRPAVETESDTSAVADATTEEFDELVLCCPADEAKTLLGEHATWREKYVLGGVKFFDDVTITHSDSNYFNSIFETRYKTDLAAKASTQSRQDQLASAQQTPRIRKDGWEGFAPMYYIHSYKSEPDKIEMGFDCTNYQHQFRESFGENAVTPEPDRHVYQSIFLNKDQKHLWTWDGIDESKIIGRKWWHQFGHRWQHYVRVVPGMMFINGKNRTLYAGAWTMVNMHEIACVSGIAAAYRLGAEYEAFDDFAEDFLAKYLLLSHGVRYKRSNGCS</sequence>
<evidence type="ECO:0000313" key="2">
    <source>
        <dbReference type="Proteomes" id="UP000325780"/>
    </source>
</evidence>
<organism evidence="1 2">
    <name type="scientific">Aspergillus avenaceus</name>
    <dbReference type="NCBI Taxonomy" id="36643"/>
    <lineage>
        <taxon>Eukaryota</taxon>
        <taxon>Fungi</taxon>
        <taxon>Dikarya</taxon>
        <taxon>Ascomycota</taxon>
        <taxon>Pezizomycotina</taxon>
        <taxon>Eurotiomycetes</taxon>
        <taxon>Eurotiomycetidae</taxon>
        <taxon>Eurotiales</taxon>
        <taxon>Aspergillaceae</taxon>
        <taxon>Aspergillus</taxon>
        <taxon>Aspergillus subgen. Circumdati</taxon>
    </lineage>
</organism>
<proteinExistence type="predicted"/>
<dbReference type="Gene3D" id="3.50.50.60">
    <property type="entry name" value="FAD/NAD(P)-binding domain"/>
    <property type="match status" value="1"/>
</dbReference>
<dbReference type="PANTHER" id="PTHR42923">
    <property type="entry name" value="PROTOPORPHYRINOGEN OXIDASE"/>
    <property type="match status" value="1"/>
</dbReference>
<reference evidence="1 2" key="1">
    <citation type="submission" date="2019-04" db="EMBL/GenBank/DDBJ databases">
        <title>Friends and foes A comparative genomics study of 23 Aspergillus species from section Flavi.</title>
        <authorList>
            <consortium name="DOE Joint Genome Institute"/>
            <person name="Kjaerbolling I."/>
            <person name="Vesth T."/>
            <person name="Frisvad J.C."/>
            <person name="Nybo J.L."/>
            <person name="Theobald S."/>
            <person name="Kildgaard S."/>
            <person name="Isbrandt T."/>
            <person name="Kuo A."/>
            <person name="Sato A."/>
            <person name="Lyhne E.K."/>
            <person name="Kogle M.E."/>
            <person name="Wiebenga A."/>
            <person name="Kun R.S."/>
            <person name="Lubbers R.J."/>
            <person name="Makela M.R."/>
            <person name="Barry K."/>
            <person name="Chovatia M."/>
            <person name="Clum A."/>
            <person name="Daum C."/>
            <person name="Haridas S."/>
            <person name="He G."/>
            <person name="LaButti K."/>
            <person name="Lipzen A."/>
            <person name="Mondo S."/>
            <person name="Riley R."/>
            <person name="Salamov A."/>
            <person name="Simmons B.A."/>
            <person name="Magnuson J.K."/>
            <person name="Henrissat B."/>
            <person name="Mortensen U.H."/>
            <person name="Larsen T.O."/>
            <person name="Devries R.P."/>
            <person name="Grigoriev I.V."/>
            <person name="Machida M."/>
            <person name="Baker S.E."/>
            <person name="Andersen M.R."/>
        </authorList>
    </citation>
    <scope>NUCLEOTIDE SEQUENCE [LARGE SCALE GENOMIC DNA]</scope>
    <source>
        <strain evidence="1 2">IBT 18842</strain>
    </source>
</reference>
<dbReference type="OrthoDB" id="2019015at2759"/>